<proteinExistence type="predicted"/>
<dbReference type="EMBL" id="JAIWYP010000005">
    <property type="protein sequence ID" value="KAH3816464.1"/>
    <property type="molecule type" value="Genomic_DNA"/>
</dbReference>
<name>A0A9D4GJB7_DREPO</name>
<sequence>MSCSIWGIVLISGFGGKNFQLFDGEEMTTIFYLKTCTKCHGVVFSYILPQSPPFSIDYTSAGLELSHGPQMTYPTGIKLKDNVWHMIALTWSLRLKELQLVVFFQDRGPTPDVFKINPFLKQPFKAGGILSLGKFQISSVVPKWQKTDNFVGCYDSLGFAFV</sequence>
<keyword evidence="2" id="KW-1185">Reference proteome</keyword>
<organism evidence="1 2">
    <name type="scientific">Dreissena polymorpha</name>
    <name type="common">Zebra mussel</name>
    <name type="synonym">Mytilus polymorpha</name>
    <dbReference type="NCBI Taxonomy" id="45954"/>
    <lineage>
        <taxon>Eukaryota</taxon>
        <taxon>Metazoa</taxon>
        <taxon>Spiralia</taxon>
        <taxon>Lophotrochozoa</taxon>
        <taxon>Mollusca</taxon>
        <taxon>Bivalvia</taxon>
        <taxon>Autobranchia</taxon>
        <taxon>Heteroconchia</taxon>
        <taxon>Euheterodonta</taxon>
        <taxon>Imparidentia</taxon>
        <taxon>Neoheterodontei</taxon>
        <taxon>Myida</taxon>
        <taxon>Dreissenoidea</taxon>
        <taxon>Dreissenidae</taxon>
        <taxon>Dreissena</taxon>
    </lineage>
</organism>
<evidence type="ECO:0000313" key="2">
    <source>
        <dbReference type="Proteomes" id="UP000828390"/>
    </source>
</evidence>
<evidence type="ECO:0000313" key="1">
    <source>
        <dbReference type="EMBL" id="KAH3816464.1"/>
    </source>
</evidence>
<gene>
    <name evidence="1" type="ORF">DPMN_117980</name>
</gene>
<protein>
    <submittedName>
        <fullName evidence="1">Uncharacterized protein</fullName>
    </submittedName>
</protein>
<dbReference type="Proteomes" id="UP000828390">
    <property type="component" value="Unassembled WGS sequence"/>
</dbReference>
<dbReference type="InterPro" id="IPR013320">
    <property type="entry name" value="ConA-like_dom_sf"/>
</dbReference>
<reference evidence="1" key="2">
    <citation type="submission" date="2020-11" db="EMBL/GenBank/DDBJ databases">
        <authorList>
            <person name="McCartney M.A."/>
            <person name="Auch B."/>
            <person name="Kono T."/>
            <person name="Mallez S."/>
            <person name="Becker A."/>
            <person name="Gohl D.M."/>
            <person name="Silverstein K.A.T."/>
            <person name="Koren S."/>
            <person name="Bechman K.B."/>
            <person name="Herman A."/>
            <person name="Abrahante J.E."/>
            <person name="Garbe J."/>
        </authorList>
    </citation>
    <scope>NUCLEOTIDE SEQUENCE</scope>
    <source>
        <strain evidence="1">Duluth1</strain>
        <tissue evidence="1">Whole animal</tissue>
    </source>
</reference>
<dbReference type="SUPFAM" id="SSF49899">
    <property type="entry name" value="Concanavalin A-like lectins/glucanases"/>
    <property type="match status" value="1"/>
</dbReference>
<accession>A0A9D4GJB7</accession>
<comment type="caution">
    <text evidence="1">The sequence shown here is derived from an EMBL/GenBank/DDBJ whole genome shotgun (WGS) entry which is preliminary data.</text>
</comment>
<reference evidence="1" key="1">
    <citation type="journal article" date="2019" name="bioRxiv">
        <title>The Genome of the Zebra Mussel, Dreissena polymorpha: A Resource for Invasive Species Research.</title>
        <authorList>
            <person name="McCartney M.A."/>
            <person name="Auch B."/>
            <person name="Kono T."/>
            <person name="Mallez S."/>
            <person name="Zhang Y."/>
            <person name="Obille A."/>
            <person name="Becker A."/>
            <person name="Abrahante J.E."/>
            <person name="Garbe J."/>
            <person name="Badalamenti J.P."/>
            <person name="Herman A."/>
            <person name="Mangelson H."/>
            <person name="Liachko I."/>
            <person name="Sullivan S."/>
            <person name="Sone E.D."/>
            <person name="Koren S."/>
            <person name="Silverstein K.A.T."/>
            <person name="Beckman K.B."/>
            <person name="Gohl D.M."/>
        </authorList>
    </citation>
    <scope>NUCLEOTIDE SEQUENCE</scope>
    <source>
        <strain evidence="1">Duluth1</strain>
        <tissue evidence="1">Whole animal</tissue>
    </source>
</reference>
<dbReference type="AlphaFoldDB" id="A0A9D4GJB7"/>